<keyword evidence="5" id="KW-1003">Cell membrane</keyword>
<protein>
    <recommendedName>
        <fullName evidence="12">Anion exchange protein</fullName>
    </recommendedName>
</protein>
<dbReference type="Pfam" id="PF07565">
    <property type="entry name" value="Band_3_cyto"/>
    <property type="match status" value="1"/>
</dbReference>
<dbReference type="SUPFAM" id="SSF55804">
    <property type="entry name" value="Phoshotransferase/anion transport protein"/>
    <property type="match status" value="1"/>
</dbReference>
<feature type="domain" description="Bicarbonate transporter-like transmembrane" evidence="14">
    <location>
        <begin position="648"/>
        <end position="813"/>
    </location>
</feature>
<feature type="compositionally biased region" description="Basic residues" evidence="13">
    <location>
        <begin position="77"/>
        <end position="86"/>
    </location>
</feature>
<dbReference type="GO" id="GO:0016323">
    <property type="term" value="C:basolateral plasma membrane"/>
    <property type="evidence" value="ECO:0007669"/>
    <property type="project" value="TreeGrafter"/>
</dbReference>
<keyword evidence="8 12" id="KW-1133">Transmembrane helix</keyword>
<dbReference type="FunFam" id="1.10.287.570:FF:000001">
    <property type="entry name" value="Anion exchange protein"/>
    <property type="match status" value="1"/>
</dbReference>
<dbReference type="PANTHER" id="PTHR11453">
    <property type="entry name" value="ANION EXCHANGE PROTEIN"/>
    <property type="match status" value="1"/>
</dbReference>
<gene>
    <name evidence="16" type="primary">LOC112227935</name>
</gene>
<feature type="domain" description="Bicarbonate transporter-like transmembrane" evidence="14">
    <location>
        <begin position="837"/>
        <end position="1160"/>
    </location>
</feature>
<feature type="transmembrane region" description="Helical" evidence="12">
    <location>
        <begin position="711"/>
        <end position="742"/>
    </location>
</feature>
<evidence type="ECO:0000256" key="2">
    <source>
        <dbReference type="ARBA" id="ARBA00010993"/>
    </source>
</evidence>
<feature type="transmembrane region" description="Helical" evidence="12">
    <location>
        <begin position="932"/>
        <end position="951"/>
    </location>
</feature>
<dbReference type="GeneTree" id="ENSGT00940000158259"/>
<evidence type="ECO:0000256" key="5">
    <source>
        <dbReference type="ARBA" id="ARBA00022475"/>
    </source>
</evidence>
<evidence type="ECO:0000259" key="15">
    <source>
        <dbReference type="Pfam" id="PF07565"/>
    </source>
</evidence>
<keyword evidence="7 12" id="KW-0812">Transmembrane</keyword>
<evidence type="ECO:0000256" key="10">
    <source>
        <dbReference type="ARBA" id="ARBA00023136"/>
    </source>
</evidence>
<feature type="transmembrane region" description="Helical" evidence="12">
    <location>
        <begin position="972"/>
        <end position="996"/>
    </location>
</feature>
<evidence type="ECO:0000256" key="13">
    <source>
        <dbReference type="SAM" id="MobiDB-lite"/>
    </source>
</evidence>
<dbReference type="InterPro" id="IPR011531">
    <property type="entry name" value="HCO3_transpt-like_TM_dom"/>
</dbReference>
<comment type="similarity">
    <text evidence="2 12">Belongs to the anion exchanger (TC 2.A.31) family.</text>
</comment>
<dbReference type="InterPro" id="IPR016152">
    <property type="entry name" value="PTrfase/Anion_transptr"/>
</dbReference>
<dbReference type="GO" id="GO:0015701">
    <property type="term" value="P:bicarbonate transport"/>
    <property type="evidence" value="ECO:0007669"/>
    <property type="project" value="TreeGrafter"/>
</dbReference>
<dbReference type="Proteomes" id="UP000694402">
    <property type="component" value="Unassembled WGS sequence"/>
</dbReference>
<dbReference type="FunFam" id="3.40.930.10:FF:000004">
    <property type="entry name" value="Anion exchange protein"/>
    <property type="match status" value="1"/>
</dbReference>
<reference evidence="16" key="1">
    <citation type="submission" date="2025-08" db="UniProtKB">
        <authorList>
            <consortium name="Ensembl"/>
        </authorList>
    </citation>
    <scope>IDENTIFICATION</scope>
</reference>
<dbReference type="PANTHER" id="PTHR11453:SF14">
    <property type="entry name" value="ANION EXCHANGE PROTEIN 2"/>
    <property type="match status" value="1"/>
</dbReference>
<dbReference type="Gene3D" id="1.10.287.570">
    <property type="entry name" value="Helical hairpin bin"/>
    <property type="match status" value="1"/>
</dbReference>
<name>A0A8C8EWS4_ONCTS</name>
<feature type="transmembrane region" description="Helical" evidence="12">
    <location>
        <begin position="677"/>
        <end position="699"/>
    </location>
</feature>
<dbReference type="GO" id="GO:0008509">
    <property type="term" value="F:monoatomic anion transmembrane transporter activity"/>
    <property type="evidence" value="ECO:0007669"/>
    <property type="project" value="InterPro"/>
</dbReference>
<feature type="compositionally biased region" description="Polar residues" evidence="13">
    <location>
        <begin position="1"/>
        <end position="11"/>
    </location>
</feature>
<keyword evidence="9 12" id="KW-0406">Ion transport</keyword>
<dbReference type="GO" id="GO:0051453">
    <property type="term" value="P:regulation of intracellular pH"/>
    <property type="evidence" value="ECO:0007669"/>
    <property type="project" value="TreeGrafter"/>
</dbReference>
<evidence type="ECO:0000313" key="16">
    <source>
        <dbReference type="Ensembl" id="ENSOTSP00005025849.2"/>
    </source>
</evidence>
<evidence type="ECO:0000256" key="8">
    <source>
        <dbReference type="ARBA" id="ARBA00022989"/>
    </source>
</evidence>
<feature type="transmembrane region" description="Helical" evidence="12">
    <location>
        <begin position="1128"/>
        <end position="1145"/>
    </location>
</feature>
<feature type="transmembrane region" description="Helical" evidence="12">
    <location>
        <begin position="794"/>
        <end position="812"/>
    </location>
</feature>
<keyword evidence="10 12" id="KW-0472">Membrane</keyword>
<evidence type="ECO:0000256" key="11">
    <source>
        <dbReference type="ARBA" id="ARBA00049347"/>
    </source>
</evidence>
<feature type="region of interest" description="Disordered" evidence="13">
    <location>
        <begin position="1"/>
        <end position="244"/>
    </location>
</feature>
<feature type="compositionally biased region" description="Low complexity" evidence="13">
    <location>
        <begin position="200"/>
        <end position="213"/>
    </location>
</feature>
<comment type="subcellular location">
    <subcellularLocation>
        <location evidence="1">Cell membrane</location>
        <topology evidence="1">Multi-pass membrane protein</topology>
    </subcellularLocation>
    <subcellularLocation>
        <location evidence="12">Membrane</location>
        <topology evidence="12">Multi-pass membrane protein</topology>
    </subcellularLocation>
</comment>
<keyword evidence="6" id="KW-0039">Anion exchange</keyword>
<feature type="transmembrane region" description="Helical" evidence="12">
    <location>
        <begin position="1054"/>
        <end position="1074"/>
    </location>
</feature>
<keyword evidence="3 12" id="KW-0813">Transport</keyword>
<evidence type="ECO:0000256" key="4">
    <source>
        <dbReference type="ARBA" id="ARBA00022449"/>
    </source>
</evidence>
<keyword evidence="4" id="KW-0050">Antiport</keyword>
<dbReference type="Pfam" id="PF00955">
    <property type="entry name" value="HCO3_cotransp"/>
    <property type="match status" value="2"/>
</dbReference>
<feature type="transmembrane region" description="Helical" evidence="12">
    <location>
        <begin position="842"/>
        <end position="859"/>
    </location>
</feature>
<evidence type="ECO:0000256" key="6">
    <source>
        <dbReference type="ARBA" id="ARBA00022681"/>
    </source>
</evidence>
<dbReference type="PRINTS" id="PR00165">
    <property type="entry name" value="ANIONEXCHNGR"/>
</dbReference>
<dbReference type="Gene3D" id="3.40.930.10">
    <property type="entry name" value="Mannitol-specific EII, Chain A"/>
    <property type="match status" value="1"/>
</dbReference>
<feature type="compositionally biased region" description="Acidic residues" evidence="13">
    <location>
        <begin position="121"/>
        <end position="133"/>
    </location>
</feature>
<organism evidence="16 17">
    <name type="scientific">Oncorhynchus tshawytscha</name>
    <name type="common">Chinook salmon</name>
    <name type="synonym">Salmo tshawytscha</name>
    <dbReference type="NCBI Taxonomy" id="74940"/>
    <lineage>
        <taxon>Eukaryota</taxon>
        <taxon>Metazoa</taxon>
        <taxon>Chordata</taxon>
        <taxon>Craniata</taxon>
        <taxon>Vertebrata</taxon>
        <taxon>Euteleostomi</taxon>
        <taxon>Actinopterygii</taxon>
        <taxon>Neopterygii</taxon>
        <taxon>Teleostei</taxon>
        <taxon>Protacanthopterygii</taxon>
        <taxon>Salmoniformes</taxon>
        <taxon>Salmonidae</taxon>
        <taxon>Salmoninae</taxon>
        <taxon>Oncorhynchus</taxon>
    </lineage>
</organism>
<dbReference type="InterPro" id="IPR003020">
    <property type="entry name" value="HCO3_transpt_euk"/>
</dbReference>
<proteinExistence type="inferred from homology"/>
<feature type="transmembrane region" description="Helical" evidence="12">
    <location>
        <begin position="762"/>
        <end position="787"/>
    </location>
</feature>
<dbReference type="Ensembl" id="ENSOTST00005027925.2">
    <property type="protein sequence ID" value="ENSOTSP00005025849.2"/>
    <property type="gene ID" value="ENSOTSG00005009503.2"/>
</dbReference>
<sequence>MSNPNEPSNVTDALASVIHIPEAPSASSMRGAVEEDEGDLNKSLGVQRFQQILSSAPRVPDEQHRTYNEEDFEYHRHSSHHIHHPLSKLPSDGRRKKSGKKKKKERERKDSSGPTSNTAIEEGEDEEDDEEEGGESHTHLSETDCDTVKEDVHFFLSDEDRLATPTTDSPHPARGMEVVPQSAVGTEPEDAASTEKPCPTLSSSDPSDPASLTRIASRSYDLQERRRTGNMTGAEQAKYHRIPTDESEAQTLASADLDGIKSHRFEDVPGVRRHLVRKSTKGQVVHVGKDHQETSIRSQKKDRTPHEVFVELNELIMDKNQEMQWRETARWIKFEEDVEEETDRWGKPHVASLSFRSLLELRKTISHGAVLLDLDQKTLPGIAHQVVEQMIISDQIKAEDRANVLRALLLKHSHPSDEKEHSHNPFPRNISAASLGSMLPHHHSSNHIHQPEPSVTEPLMGSASLAEQETRVDVEKNDVQVPTAPDTLFLFPGSVDFLEQPTMAFVRLQEAQELDSVLEVPVPVRFIFVLLGPSSTNMDYHQIGRSISTLMSDKHFHESAYLADDRQDLLNAINGFLDCSIVLPPSEMGGEELLHSVSRFQKEMLRKREEQGALLAKEPKSQEEKVQILKLKSMLTRPVFMSSRRTGRPFGGLIRDVKRRYPKYASDFKDALNAQCAAAVIFIYFAALSPAITFGGLLGEKTEGLIGVSELIVATALQGILFCLLGAQPLLVVGFSGPLLVFEEAFYSFCKGNGVEYLTGRVWIGFWLIIIVVMMVALEGSFLVRFVSRFTQEIFSCLISLIFIFETFSKIGKHPLHPLELLLGNGTISVVPVKVWREPNTALLSLVLMSGTFFIAFYLRKFKNSAFFPGKLRRIIGDFGVPIAILIMVLVDYSIRDTYTQKLSVPSGFSVTSPEKRGWVINPLGMDTPFPIWMMFGSMLPALLVFILIFMETQITTLIVSKKERMLVKGSGFHLDLLVIVVLGGTSALFGLPWMAAATVRSVTHANALTVMSKAVAPGDKPRIQEVKEQRVTGLLVAILVGLSIVIGDLLRQIPIAVLFGIFLYMGVMSLNGIQFTERLMLLLMPPKYHPDHTYVRKVKTLRMHLYTLIQLVCLASLWAVMSTVASLAFPFVLILTVPVKMFLLSRIFTTREMQCLDSDDAEPIFDEREVHDEYSEMHMPV</sequence>
<dbReference type="PROSITE" id="PS00219">
    <property type="entry name" value="ANION_EXCHANGER_1"/>
    <property type="match status" value="1"/>
</dbReference>
<dbReference type="GO" id="GO:0016324">
    <property type="term" value="C:apical plasma membrane"/>
    <property type="evidence" value="ECO:0007669"/>
    <property type="project" value="TreeGrafter"/>
</dbReference>
<dbReference type="InterPro" id="IPR001717">
    <property type="entry name" value="Anion_exchange"/>
</dbReference>
<feature type="compositionally biased region" description="Basic and acidic residues" evidence="13">
    <location>
        <begin position="59"/>
        <end position="76"/>
    </location>
</feature>
<dbReference type="InterPro" id="IPR013769">
    <property type="entry name" value="Band3_cytoplasmic_dom"/>
</dbReference>
<feature type="transmembrane region" description="Helical" evidence="12">
    <location>
        <begin position="1031"/>
        <end position="1048"/>
    </location>
</feature>
<evidence type="ECO:0000313" key="17">
    <source>
        <dbReference type="Proteomes" id="UP000694402"/>
    </source>
</evidence>
<feature type="region of interest" description="Disordered" evidence="13">
    <location>
        <begin position="279"/>
        <end position="302"/>
    </location>
</feature>
<comment type="catalytic activity">
    <reaction evidence="11">
        <text>hydrogencarbonate(in) + chloride(out) = hydrogencarbonate(out) + chloride(in)</text>
        <dbReference type="Rhea" id="RHEA:72363"/>
        <dbReference type="ChEBI" id="CHEBI:17544"/>
        <dbReference type="ChEBI" id="CHEBI:17996"/>
    </reaction>
</comment>
<reference evidence="16" key="2">
    <citation type="submission" date="2025-09" db="UniProtKB">
        <authorList>
            <consortium name="Ensembl"/>
        </authorList>
    </citation>
    <scope>IDENTIFICATION</scope>
</reference>
<dbReference type="GO" id="GO:0005452">
    <property type="term" value="F:solute:inorganic anion antiporter activity"/>
    <property type="evidence" value="ECO:0007669"/>
    <property type="project" value="InterPro"/>
</dbReference>
<evidence type="ECO:0000259" key="14">
    <source>
        <dbReference type="Pfam" id="PF00955"/>
    </source>
</evidence>
<feature type="transmembrane region" description="Helical" evidence="12">
    <location>
        <begin position="875"/>
        <end position="895"/>
    </location>
</feature>
<evidence type="ECO:0000256" key="9">
    <source>
        <dbReference type="ARBA" id="ARBA00023065"/>
    </source>
</evidence>
<feature type="compositionally biased region" description="Basic and acidic residues" evidence="13">
    <location>
        <begin position="134"/>
        <end position="162"/>
    </location>
</feature>
<feature type="compositionally biased region" description="Basic and acidic residues" evidence="13">
    <location>
        <begin position="287"/>
        <end position="302"/>
    </location>
</feature>
<accession>A0A8C8EWS4</accession>
<dbReference type="PRINTS" id="PR01231">
    <property type="entry name" value="HCO3TRNSPORT"/>
</dbReference>
<dbReference type="AlphaFoldDB" id="A0A8C8EWS4"/>
<keyword evidence="17" id="KW-1185">Reference proteome</keyword>
<dbReference type="NCBIfam" id="TIGR00834">
    <property type="entry name" value="ae"/>
    <property type="match status" value="1"/>
</dbReference>
<evidence type="ECO:0000256" key="7">
    <source>
        <dbReference type="ARBA" id="ARBA00022692"/>
    </source>
</evidence>
<dbReference type="InterPro" id="IPR018241">
    <property type="entry name" value="Anion_exchange_CS"/>
</dbReference>
<evidence type="ECO:0000256" key="12">
    <source>
        <dbReference type="RuleBase" id="RU362035"/>
    </source>
</evidence>
<feature type="domain" description="Band 3 cytoplasmic" evidence="15">
    <location>
        <begin position="306"/>
        <end position="588"/>
    </location>
</feature>
<feature type="compositionally biased region" description="Basic residues" evidence="13">
    <location>
        <begin position="94"/>
        <end position="106"/>
    </location>
</feature>
<evidence type="ECO:0000256" key="3">
    <source>
        <dbReference type="ARBA" id="ARBA00022448"/>
    </source>
</evidence>
<evidence type="ECO:0000256" key="1">
    <source>
        <dbReference type="ARBA" id="ARBA00004651"/>
    </source>
</evidence>